<dbReference type="SUPFAM" id="SSF53597">
    <property type="entry name" value="Dihydrofolate reductase-like"/>
    <property type="match status" value="1"/>
</dbReference>
<dbReference type="KEGG" id="nfr:ERS450000_03927"/>
<dbReference type="EMBL" id="LN868939">
    <property type="protein sequence ID" value="CRY80565.1"/>
    <property type="molecule type" value="Genomic_DNA"/>
</dbReference>
<feature type="domain" description="Bacterial bifunctional deaminase-reductase C-terminal" evidence="1">
    <location>
        <begin position="4"/>
        <end position="172"/>
    </location>
</feature>
<dbReference type="PANTHER" id="PTHR38011:SF11">
    <property type="entry name" value="2,5-DIAMINO-6-RIBOSYLAMINO-4(3H)-PYRIMIDINONE 5'-PHOSPHATE REDUCTASE"/>
    <property type="match status" value="1"/>
</dbReference>
<dbReference type="InterPro" id="IPR024072">
    <property type="entry name" value="DHFR-like_dom_sf"/>
</dbReference>
<organism evidence="2 3">
    <name type="scientific">Nocardia farcinica</name>
    <dbReference type="NCBI Taxonomy" id="37329"/>
    <lineage>
        <taxon>Bacteria</taxon>
        <taxon>Bacillati</taxon>
        <taxon>Actinomycetota</taxon>
        <taxon>Actinomycetes</taxon>
        <taxon>Mycobacteriales</taxon>
        <taxon>Nocardiaceae</taxon>
        <taxon>Nocardia</taxon>
    </lineage>
</organism>
<dbReference type="InterPro" id="IPR050765">
    <property type="entry name" value="Riboflavin_Biosynth_HTPR"/>
</dbReference>
<dbReference type="RefSeq" id="WP_060593781.1">
    <property type="nucleotide sequence ID" value="NZ_CP031418.1"/>
</dbReference>
<dbReference type="Gene3D" id="3.40.430.10">
    <property type="entry name" value="Dihydrofolate Reductase, subunit A"/>
    <property type="match status" value="1"/>
</dbReference>
<proteinExistence type="predicted"/>
<gene>
    <name evidence="2" type="primary">yyaP_3</name>
    <name evidence="2" type="ORF">ERS450000_03927</name>
</gene>
<name>A0A0H5NY12_NOCFR</name>
<protein>
    <submittedName>
        <fullName evidence="2">RibD C-terminal domain</fullName>
    </submittedName>
</protein>
<dbReference type="PANTHER" id="PTHR38011">
    <property type="entry name" value="DIHYDROFOLATE REDUCTASE FAMILY PROTEIN (AFU_ORTHOLOGUE AFUA_8G06820)"/>
    <property type="match status" value="1"/>
</dbReference>
<reference evidence="3" key="1">
    <citation type="submission" date="2015-03" db="EMBL/GenBank/DDBJ databases">
        <authorList>
            <consortium name="Pathogen Informatics"/>
        </authorList>
    </citation>
    <scope>NUCLEOTIDE SEQUENCE [LARGE SCALE GENOMIC DNA]</scope>
    <source>
        <strain evidence="3">NCTC11134</strain>
        <plasmid evidence="3">2</plasmid>
    </source>
</reference>
<accession>A0A0H5NY12</accession>
<dbReference type="InterPro" id="IPR002734">
    <property type="entry name" value="RibDG_C"/>
</dbReference>
<evidence type="ECO:0000259" key="1">
    <source>
        <dbReference type="Pfam" id="PF01872"/>
    </source>
</evidence>
<dbReference type="Pfam" id="PF01872">
    <property type="entry name" value="RibD_C"/>
    <property type="match status" value="1"/>
</dbReference>
<evidence type="ECO:0000313" key="3">
    <source>
        <dbReference type="Proteomes" id="UP000057820"/>
    </source>
</evidence>
<dbReference type="GO" id="GO:0008703">
    <property type="term" value="F:5-amino-6-(5-phosphoribosylamino)uracil reductase activity"/>
    <property type="evidence" value="ECO:0007669"/>
    <property type="project" value="InterPro"/>
</dbReference>
<geneLocation type="plasmid" evidence="2">
    <name>2</name>
</geneLocation>
<evidence type="ECO:0000313" key="2">
    <source>
        <dbReference type="EMBL" id="CRY80565.1"/>
    </source>
</evidence>
<dbReference type="Proteomes" id="UP000057820">
    <property type="component" value="Plasmid 2"/>
</dbReference>
<dbReference type="AlphaFoldDB" id="A0A0H5NY12"/>
<dbReference type="GO" id="GO:0009231">
    <property type="term" value="P:riboflavin biosynthetic process"/>
    <property type="evidence" value="ECO:0007669"/>
    <property type="project" value="InterPro"/>
</dbReference>
<keyword evidence="2" id="KW-0614">Plasmid</keyword>
<sequence>MPNLVYYVGVSLDGYIAGPNGEIDFMPLGEDFLDWMRADYPETLPAHARPHFGLDVDAPNRRFGSMIMGRATYEPGLAVGVASPYPHLTQYVVSTTLDSAPAPDVRVVRDPRALVRELKASDGPDIWLAGGGRLAATLRDEIDEMVVKHYPVVAGDGIPMFSGAFGPTRFTPVRRQGFANGTEVAVYRPA</sequence>